<dbReference type="InterPro" id="IPR027417">
    <property type="entry name" value="P-loop_NTPase"/>
</dbReference>
<name>A0ABT3L451_9CYAN</name>
<keyword evidence="3" id="KW-1185">Reference proteome</keyword>
<evidence type="ECO:0000259" key="1">
    <source>
        <dbReference type="SMART" id="SM00382"/>
    </source>
</evidence>
<dbReference type="EMBL" id="JAIHOM010000024">
    <property type="protein sequence ID" value="MCW6035967.1"/>
    <property type="molecule type" value="Genomic_DNA"/>
</dbReference>
<evidence type="ECO:0000313" key="3">
    <source>
        <dbReference type="Proteomes" id="UP001526426"/>
    </source>
</evidence>
<sequence length="398" mass="46064">MGSGLPLLLWHLPPLQWRESSFFKFSFNYMKVESIKIHNFKRFKDLEISFKNNILDEVSDRYLILGDNGTGKTTLLQAIALPLALATGRIRDVADFNWIGFLPGRHFRWGSPKIEMQILFEEEELKTTSKLAQKWYDAQPDEFKEMREFVEPGDSRRVRLLLNGDFWKAGDTPAERAQFRGRYYAQWFINRRDQSVQPYFAKLPGVFWFDQFRNLGSHSTPDSSRDNLHESSSEASFDVGVGILRQYLIDWHRNQESGIGDYSNSYLLQIERLYKKVFPDRSFAGVEKLPSQNDPTGSETYFLLNDGYRTYDVEEMSAGEQSVFPLLYEFVRQQIAYSVVLIDEIDLNLHPPAAQYFVSQLMKIEPTCQFIITTHSDSVSNIVGEGETYRLPGGTLCL</sequence>
<dbReference type="PANTHER" id="PTHR43581:SF4">
    <property type="entry name" value="ATP_GTP PHOSPHATASE"/>
    <property type="match status" value="1"/>
</dbReference>
<dbReference type="Proteomes" id="UP001526426">
    <property type="component" value="Unassembled WGS sequence"/>
</dbReference>
<dbReference type="InterPro" id="IPR003593">
    <property type="entry name" value="AAA+_ATPase"/>
</dbReference>
<feature type="domain" description="AAA+ ATPase" evidence="1">
    <location>
        <begin position="58"/>
        <end position="394"/>
    </location>
</feature>
<dbReference type="Pfam" id="PF13304">
    <property type="entry name" value="AAA_21"/>
    <property type="match status" value="1"/>
</dbReference>
<dbReference type="SMART" id="SM00382">
    <property type="entry name" value="AAA"/>
    <property type="match status" value="1"/>
</dbReference>
<dbReference type="InterPro" id="IPR051396">
    <property type="entry name" value="Bact_Antivir_Def_Nuclease"/>
</dbReference>
<dbReference type="InterPro" id="IPR003959">
    <property type="entry name" value="ATPase_AAA_core"/>
</dbReference>
<dbReference type="PANTHER" id="PTHR43581">
    <property type="entry name" value="ATP/GTP PHOSPHATASE"/>
    <property type="match status" value="1"/>
</dbReference>
<accession>A0ABT3L451</accession>
<evidence type="ECO:0000313" key="2">
    <source>
        <dbReference type="EMBL" id="MCW6035967.1"/>
    </source>
</evidence>
<protein>
    <submittedName>
        <fullName evidence="2">AAA family ATPase</fullName>
    </submittedName>
</protein>
<comment type="caution">
    <text evidence="2">The sequence shown here is derived from an EMBL/GenBank/DDBJ whole genome shotgun (WGS) entry which is preliminary data.</text>
</comment>
<organism evidence="2 3">
    <name type="scientific">Spirulina subsalsa FACHB-351</name>
    <dbReference type="NCBI Taxonomy" id="234711"/>
    <lineage>
        <taxon>Bacteria</taxon>
        <taxon>Bacillati</taxon>
        <taxon>Cyanobacteriota</taxon>
        <taxon>Cyanophyceae</taxon>
        <taxon>Spirulinales</taxon>
        <taxon>Spirulinaceae</taxon>
        <taxon>Spirulina</taxon>
    </lineage>
</organism>
<dbReference type="SUPFAM" id="SSF52540">
    <property type="entry name" value="P-loop containing nucleoside triphosphate hydrolases"/>
    <property type="match status" value="1"/>
</dbReference>
<proteinExistence type="predicted"/>
<reference evidence="2 3" key="1">
    <citation type="submission" date="2021-08" db="EMBL/GenBank/DDBJ databases">
        <title>Draft genome sequence of Spirulina subsalsa with high tolerance to salinity and hype-accumulation of phycocyanin.</title>
        <authorList>
            <person name="Pei H."/>
            <person name="Jiang L."/>
        </authorList>
    </citation>
    <scope>NUCLEOTIDE SEQUENCE [LARGE SCALE GENOMIC DNA]</scope>
    <source>
        <strain evidence="2 3">FACHB-351</strain>
    </source>
</reference>
<gene>
    <name evidence="2" type="ORF">K4A83_06735</name>
</gene>
<dbReference type="Gene3D" id="3.40.50.300">
    <property type="entry name" value="P-loop containing nucleotide triphosphate hydrolases"/>
    <property type="match status" value="2"/>
</dbReference>